<dbReference type="STRING" id="478744.SAMN05444359_1255"/>
<feature type="signal peptide" evidence="1">
    <location>
        <begin position="1"/>
        <end position="21"/>
    </location>
</feature>
<evidence type="ECO:0000256" key="1">
    <source>
        <dbReference type="SAM" id="SignalP"/>
    </source>
</evidence>
<dbReference type="EMBL" id="FOFB01000025">
    <property type="protein sequence ID" value="SER13071.1"/>
    <property type="molecule type" value="Genomic_DNA"/>
</dbReference>
<proteinExistence type="predicted"/>
<reference evidence="3" key="1">
    <citation type="submission" date="2016-10" db="EMBL/GenBank/DDBJ databases">
        <authorList>
            <person name="Varghese N."/>
            <person name="Submissions S."/>
        </authorList>
    </citation>
    <scope>NUCLEOTIDE SEQUENCE [LARGE SCALE GENOMIC DNA]</scope>
    <source>
        <strain evidence="3">DSM 24740</strain>
    </source>
</reference>
<evidence type="ECO:0008006" key="4">
    <source>
        <dbReference type="Google" id="ProtNLM"/>
    </source>
</evidence>
<keyword evidence="1" id="KW-0732">Signal</keyword>
<protein>
    <recommendedName>
        <fullName evidence="4">Carboxypeptidase regulatory-like domain-containing protein</fullName>
    </recommendedName>
</protein>
<evidence type="ECO:0000313" key="3">
    <source>
        <dbReference type="Proteomes" id="UP000199021"/>
    </source>
</evidence>
<dbReference type="AlphaFoldDB" id="A0A1H9LNK6"/>
<dbReference type="InParanoid" id="A0A1H9LNK6"/>
<dbReference type="OrthoDB" id="606930at2"/>
<dbReference type="RefSeq" id="WP_090171733.1">
    <property type="nucleotide sequence ID" value="NZ_FOFB01000025.1"/>
</dbReference>
<gene>
    <name evidence="2" type="ORF">SAMN05444359_1255</name>
</gene>
<organism evidence="2 3">
    <name type="scientific">Neolewinella agarilytica</name>
    <dbReference type="NCBI Taxonomy" id="478744"/>
    <lineage>
        <taxon>Bacteria</taxon>
        <taxon>Pseudomonadati</taxon>
        <taxon>Bacteroidota</taxon>
        <taxon>Saprospiria</taxon>
        <taxon>Saprospirales</taxon>
        <taxon>Lewinellaceae</taxon>
        <taxon>Neolewinella</taxon>
    </lineage>
</organism>
<name>A0A1H9LNK6_9BACT</name>
<evidence type="ECO:0000313" key="2">
    <source>
        <dbReference type="EMBL" id="SER13071.1"/>
    </source>
</evidence>
<keyword evidence="3" id="KW-1185">Reference proteome</keyword>
<accession>A0A1H9LNK6</accession>
<feature type="chain" id="PRO_5011692209" description="Carboxypeptidase regulatory-like domain-containing protein" evidence="1">
    <location>
        <begin position="22"/>
        <end position="851"/>
    </location>
</feature>
<dbReference type="Proteomes" id="UP000199021">
    <property type="component" value="Unassembled WGS sequence"/>
</dbReference>
<sequence>MIKIIRFFMLLCFLFSGYVASSQISLTVIVESEVQGEQLPGATVILYRGDSPQIQTFTATDNDGYGQLTVDSNYVFPSLLITRSLGYRPDTIRFEAPTSFKDTLSIRLLPLANFMESVIVKDTRRGIRVNGDTFVYSIDRFKLDSSEQLGEILERLPGVEKTDEGITYLGRPLNRFLIDGDDFASENGRALLTNLQAGDVDELAFSPQKGLRGNALENFEVDIRLESNRKNRLFGRANVAGGIDGKGLPGYLHQGFGMYVNNKKWFVNTASRNLGNPELQPIDYISLVGLSYAKDGLKIPRIYFRQQPIRNYDLSSVGVNGSLADKENLSASISLVGVFNASSLSSTSSVIGPNGELSSSRLEDDQESWHFTVRNKTEKRFSESAAIHLSAGVTVEKGFVNQGSSTRVFNSIRSLTSDSEKNYMSVAAGASLDGFFMNKGWAHEISGSVNVKRLPENQLRLASADNLPVLQFIYGVDGNSVVQQESWRSLASEMGYTLSREWKGAQLGWYNSWRADFNNHQVERIALERFSFITGYQRFSSGLDFQMQRKGLEFNGRIGGDYQAGYLRPSTNVVVEHKFRFSTVRGTVSYAPQDYVAKLPEGRLSIVSATQVSVDFPEAVTQLNYLNIGLYWSRLSPKKGRTEMFYLQWGKRQSILSFQQPIVDVLLKDKFIYDDAQNLFSRASMNWRRSENLSAKISTSIFCTKSGGFGVSEFVDTYQTKIEVKGEYEIMVRDQMINLSSQQRLNLNSTGPTILTSLFLLQGERSFGSFRLQLKGGALAQYSSLLFVKPSFRVKGTHKLSNHWQLTASIESYSQSLNDTGQSFYFLLNEVQVQRADLPPFSGFLGFRFSF</sequence>